<dbReference type="InterPro" id="IPR001590">
    <property type="entry name" value="Peptidase_M12B"/>
</dbReference>
<dbReference type="Ensembl" id="ENSPRET00000026640.1">
    <property type="protein sequence ID" value="ENSPREP00000026372.1"/>
    <property type="gene ID" value="ENSPREG00000017661.1"/>
</dbReference>
<dbReference type="GO" id="GO:0006508">
    <property type="term" value="P:proteolysis"/>
    <property type="evidence" value="ECO:0007669"/>
    <property type="project" value="InterPro"/>
</dbReference>
<dbReference type="SUPFAM" id="SSF55486">
    <property type="entry name" value="Metalloproteases ('zincins'), catalytic domain"/>
    <property type="match status" value="1"/>
</dbReference>
<dbReference type="GO" id="GO:0005886">
    <property type="term" value="C:plasma membrane"/>
    <property type="evidence" value="ECO:0007669"/>
    <property type="project" value="TreeGrafter"/>
</dbReference>
<reference evidence="4" key="3">
    <citation type="submission" date="2025-09" db="UniProtKB">
        <authorList>
            <consortium name="Ensembl"/>
        </authorList>
    </citation>
    <scope>IDENTIFICATION</scope>
    <source>
        <strain evidence="4">Guanapo</strain>
    </source>
</reference>
<dbReference type="InterPro" id="IPR006586">
    <property type="entry name" value="ADAM_Cys-rich"/>
</dbReference>
<dbReference type="PANTHER" id="PTHR11905:SF136">
    <property type="entry name" value="DISINTEGRIN AND METALLOPROTEINASE DOMAIN-CONTAINING PROTEIN 9"/>
    <property type="match status" value="1"/>
</dbReference>
<feature type="active site" evidence="2">
    <location>
        <position position="132"/>
    </location>
</feature>
<keyword evidence="1 2" id="KW-1015">Disulfide bond</keyword>
<dbReference type="GeneTree" id="ENSGT00940000156239"/>
<dbReference type="InterPro" id="IPR024079">
    <property type="entry name" value="MetalloPept_cat_dom_sf"/>
</dbReference>
<dbReference type="PROSITE" id="PS50215">
    <property type="entry name" value="ADAM_MEPRO"/>
    <property type="match status" value="1"/>
</dbReference>
<dbReference type="AlphaFoldDB" id="A0A3P9PWT9"/>
<evidence type="ECO:0000259" key="3">
    <source>
        <dbReference type="PROSITE" id="PS50215"/>
    </source>
</evidence>
<reference evidence="4" key="2">
    <citation type="submission" date="2025-08" db="UniProtKB">
        <authorList>
            <consortium name="Ensembl"/>
        </authorList>
    </citation>
    <scope>IDENTIFICATION</scope>
    <source>
        <strain evidence="4">Guanapo</strain>
    </source>
</reference>
<dbReference type="Pfam" id="PF01421">
    <property type="entry name" value="Reprolysin"/>
    <property type="match status" value="1"/>
</dbReference>
<proteinExistence type="predicted"/>
<dbReference type="Pfam" id="PF08516">
    <property type="entry name" value="ADAM_CR"/>
    <property type="match status" value="1"/>
</dbReference>
<keyword evidence="5" id="KW-1185">Reference proteome</keyword>
<sequence length="216" mass="23719">VLHKTHYVELLLVVDNDRVRHTHTHTHTHTHSTCSIYTQLNVRVVLVGLDIWTKQNLINTEGGAGEVLSRFTQWREKELVPRRRHDSAQLILFGVTAGMAYVSTVCSRSHGGGINAFLNNNVAAFASIVAHELGHNLGMNHDDGRSCSCPAAACIMHSGVLVHLRPGRDVLESSDSSSSAEATAAPDICFKDVNSKGDRFGNCGYQHFGYKKCESR</sequence>
<feature type="binding site" evidence="2">
    <location>
        <position position="135"/>
    </location>
    <ligand>
        <name>Zn(2+)</name>
        <dbReference type="ChEBI" id="CHEBI:29105"/>
        <note>catalytic</note>
    </ligand>
</feature>
<dbReference type="Gene3D" id="3.40.390.10">
    <property type="entry name" value="Collagenase (Catalytic Domain)"/>
    <property type="match status" value="1"/>
</dbReference>
<feature type="binding site" evidence="2">
    <location>
        <position position="131"/>
    </location>
    <ligand>
        <name>Zn(2+)</name>
        <dbReference type="ChEBI" id="CHEBI:29105"/>
        <note>catalytic</note>
    </ligand>
</feature>
<dbReference type="Proteomes" id="UP000242638">
    <property type="component" value="Unassembled WGS sequence"/>
</dbReference>
<dbReference type="FunFam" id="3.40.390.10:FF:000002">
    <property type="entry name" value="Disintegrin and metalloproteinase domain-containing protein 22"/>
    <property type="match status" value="1"/>
</dbReference>
<dbReference type="PANTHER" id="PTHR11905">
    <property type="entry name" value="ADAM A DISINTEGRIN AND METALLOPROTEASE DOMAIN"/>
    <property type="match status" value="1"/>
</dbReference>
<dbReference type="CDD" id="cd04269">
    <property type="entry name" value="ZnMc_adamalysin_II_like"/>
    <property type="match status" value="1"/>
</dbReference>
<feature type="disulfide bond" evidence="2">
    <location>
        <begin position="149"/>
        <end position="154"/>
    </location>
</feature>
<evidence type="ECO:0000313" key="5">
    <source>
        <dbReference type="Proteomes" id="UP000242638"/>
    </source>
</evidence>
<comment type="caution">
    <text evidence="2">Lacks conserved residue(s) required for the propagation of feature annotation.</text>
</comment>
<protein>
    <submittedName>
        <fullName evidence="4">ADAM metallopeptidase domain 9a</fullName>
    </submittedName>
</protein>
<organism evidence="4 5">
    <name type="scientific">Poecilia reticulata</name>
    <name type="common">Guppy</name>
    <name type="synonym">Acanthophacelus reticulatus</name>
    <dbReference type="NCBI Taxonomy" id="8081"/>
    <lineage>
        <taxon>Eukaryota</taxon>
        <taxon>Metazoa</taxon>
        <taxon>Chordata</taxon>
        <taxon>Craniata</taxon>
        <taxon>Vertebrata</taxon>
        <taxon>Euteleostomi</taxon>
        <taxon>Actinopterygii</taxon>
        <taxon>Neopterygii</taxon>
        <taxon>Teleostei</taxon>
        <taxon>Neoteleostei</taxon>
        <taxon>Acanthomorphata</taxon>
        <taxon>Ovalentaria</taxon>
        <taxon>Atherinomorphae</taxon>
        <taxon>Cyprinodontiformes</taxon>
        <taxon>Poeciliidae</taxon>
        <taxon>Poeciliinae</taxon>
        <taxon>Poecilia</taxon>
    </lineage>
</organism>
<feature type="binding site" evidence="2">
    <location>
        <position position="141"/>
    </location>
    <ligand>
        <name>Zn(2+)</name>
        <dbReference type="ChEBI" id="CHEBI:29105"/>
        <note>catalytic</note>
    </ligand>
</feature>
<reference evidence="5" key="1">
    <citation type="submission" date="2013-11" db="EMBL/GenBank/DDBJ databases">
        <title>The genomic landscape of the Guanapo guppy.</title>
        <authorList>
            <person name="Kuenstner A."/>
            <person name="Dreyer C."/>
        </authorList>
    </citation>
    <scope>NUCLEOTIDE SEQUENCE</scope>
    <source>
        <strain evidence="5">Guanapo</strain>
    </source>
</reference>
<dbReference type="Bgee" id="ENSPREG00000017661">
    <property type="expression patterns" value="Expressed in caudal fin and 1 other cell type or tissue"/>
</dbReference>
<evidence type="ECO:0000256" key="2">
    <source>
        <dbReference type="PROSITE-ProRule" id="PRU00276"/>
    </source>
</evidence>
<dbReference type="GO" id="GO:0046872">
    <property type="term" value="F:metal ion binding"/>
    <property type="evidence" value="ECO:0007669"/>
    <property type="project" value="UniProtKB-KW"/>
</dbReference>
<evidence type="ECO:0000313" key="4">
    <source>
        <dbReference type="Ensembl" id="ENSPREP00000026372.1"/>
    </source>
</evidence>
<dbReference type="InterPro" id="IPR034027">
    <property type="entry name" value="Reprolysin_adamalysin"/>
</dbReference>
<feature type="domain" description="Peptidase M12B" evidence="3">
    <location>
        <begin position="6"/>
        <end position="216"/>
    </location>
</feature>
<keyword evidence="2" id="KW-0479">Metal-binding</keyword>
<name>A0A3P9PWT9_POERE</name>
<accession>A0A3P9PWT9</accession>
<dbReference type="GO" id="GO:0004222">
    <property type="term" value="F:metalloendopeptidase activity"/>
    <property type="evidence" value="ECO:0007669"/>
    <property type="project" value="InterPro"/>
</dbReference>
<evidence type="ECO:0000256" key="1">
    <source>
        <dbReference type="ARBA" id="ARBA00023157"/>
    </source>
</evidence>
<keyword evidence="2" id="KW-0862">Zinc</keyword>